<keyword evidence="1" id="KW-0812">Transmembrane</keyword>
<evidence type="ECO:0008006" key="4">
    <source>
        <dbReference type="Google" id="ProtNLM"/>
    </source>
</evidence>
<dbReference type="AlphaFoldDB" id="A0A1G1XNP4"/>
<keyword evidence="1" id="KW-1133">Transmembrane helix</keyword>
<accession>A0A1G1XNP4</accession>
<name>A0A1G1XNP4_9BACT</name>
<dbReference type="Proteomes" id="UP000176498">
    <property type="component" value="Unassembled WGS sequence"/>
</dbReference>
<dbReference type="Pfam" id="PF13196">
    <property type="entry name" value="DUF4012"/>
    <property type="match status" value="1"/>
</dbReference>
<reference evidence="2 3" key="1">
    <citation type="journal article" date="2016" name="Nat. Commun.">
        <title>Thousands of microbial genomes shed light on interconnected biogeochemical processes in an aquifer system.</title>
        <authorList>
            <person name="Anantharaman K."/>
            <person name="Brown C.T."/>
            <person name="Hug L.A."/>
            <person name="Sharon I."/>
            <person name="Castelle C.J."/>
            <person name="Probst A.J."/>
            <person name="Thomas B.C."/>
            <person name="Singh A."/>
            <person name="Wilkins M.J."/>
            <person name="Karaoz U."/>
            <person name="Brodie E.L."/>
            <person name="Williams K.H."/>
            <person name="Hubbard S.S."/>
            <person name="Banfield J.F."/>
        </authorList>
    </citation>
    <scope>NUCLEOTIDE SEQUENCE [LARGE SCALE GENOMIC DNA]</scope>
</reference>
<organism evidence="2 3">
    <name type="scientific">Candidatus Buchananbacteria bacterium RBG_13_36_9</name>
    <dbReference type="NCBI Taxonomy" id="1797530"/>
    <lineage>
        <taxon>Bacteria</taxon>
        <taxon>Candidatus Buchananiibacteriota</taxon>
    </lineage>
</organism>
<keyword evidence="1" id="KW-0472">Membrane</keyword>
<evidence type="ECO:0000313" key="3">
    <source>
        <dbReference type="Proteomes" id="UP000176498"/>
    </source>
</evidence>
<evidence type="ECO:0000256" key="1">
    <source>
        <dbReference type="SAM" id="Phobius"/>
    </source>
</evidence>
<dbReference type="InterPro" id="IPR025101">
    <property type="entry name" value="DUF4012"/>
</dbReference>
<comment type="caution">
    <text evidence="2">The sequence shown here is derived from an EMBL/GenBank/DDBJ whole genome shotgun (WGS) entry which is preliminary data.</text>
</comment>
<protein>
    <recommendedName>
        <fullName evidence="4">DUF4012 domain-containing protein</fullName>
    </recommendedName>
</protein>
<dbReference type="EMBL" id="MHHZ01000014">
    <property type="protein sequence ID" value="OGY41725.1"/>
    <property type="molecule type" value="Genomic_DNA"/>
</dbReference>
<gene>
    <name evidence="2" type="ORF">A2Y82_02485</name>
</gene>
<feature type="transmembrane region" description="Helical" evidence="1">
    <location>
        <begin position="39"/>
        <end position="62"/>
    </location>
</feature>
<proteinExistence type="predicted"/>
<sequence length="692" mass="78556">MLPETSKQNTNNFQPVLKPDFSKVIEKPRKFKVKKILKTIAKIVLVCLVIAIIILIMVRVLYYKNLERAYALSISAKGNLELSLHKLVNREFKESAELIKSANTEFLEAQQELSKIKIMRQLPYIGKQLKAVDQVLIAGIKLTDSGQKVVVLIDEILAPLKNESISYATITIEQKKEILNKIVQSEGLLYEVQKEIDEANQAIASIPEDGLVKQLKDGIDPLRENLPKIKSLIDRSLPMIKVIPKIAGFEQPRSYLFLLQNNSELRPTGGFIGTYGILKLKDGEIEKFDTDNIYNLDRSTQSIIKEPSPWPIAKYLEQKDWALRDINWAPDFSTSAQKALEMYDKENKTILELKSSGNKIIGEKGVEITDIIPYEEDLYGVIAMTPEILGGLLKLTGPIVAGEMVFTAENYQDQLELMVGKLYQELDIPIAERKGIIKKLADQITVKIMTLPLSQISDVLDVGFKALDQKQILIYSTDLELQTLVLERGWGGEIKKTDNDYLMVVDSNMASLKTDQYIDRSINYTFSQQNDDLIAKVEIAYKNNADFTWKSTRLRTYTRVYVPLDSELINSHGAMENDKIKDPALQPGQVEVGQEFDKTFFGAFISIEPHETGVLSFEYKLPARVKDQINSNNYNLLMQKQPGVMPNLTLNLKFDKNIKSAIPAEEEKEWFNTAYNYSTVLDSDKEFSVIFK</sequence>
<evidence type="ECO:0000313" key="2">
    <source>
        <dbReference type="EMBL" id="OGY41725.1"/>
    </source>
</evidence>